<feature type="region of interest" description="Disordered" evidence="3">
    <location>
        <begin position="115"/>
        <end position="138"/>
    </location>
</feature>
<evidence type="ECO:0000256" key="3">
    <source>
        <dbReference type="SAM" id="MobiDB-lite"/>
    </source>
</evidence>
<dbReference type="Pfam" id="PF01112">
    <property type="entry name" value="Asparaginase_2"/>
    <property type="match status" value="1"/>
</dbReference>
<evidence type="ECO:0000313" key="4">
    <source>
        <dbReference type="EMBL" id="KNE62837.1"/>
    </source>
</evidence>
<dbReference type="InterPro" id="IPR037464">
    <property type="entry name" value="Taspase1"/>
</dbReference>
<organism evidence="4 5">
    <name type="scientific">Allomyces macrogynus (strain ATCC 38327)</name>
    <name type="common">Allomyces javanicus var. macrogynus</name>
    <dbReference type="NCBI Taxonomy" id="578462"/>
    <lineage>
        <taxon>Eukaryota</taxon>
        <taxon>Fungi</taxon>
        <taxon>Fungi incertae sedis</taxon>
        <taxon>Blastocladiomycota</taxon>
        <taxon>Blastocladiomycetes</taxon>
        <taxon>Blastocladiales</taxon>
        <taxon>Blastocladiaceae</taxon>
        <taxon>Allomyces</taxon>
    </lineage>
</organism>
<feature type="compositionally biased region" description="Low complexity" evidence="3">
    <location>
        <begin position="115"/>
        <end position="124"/>
    </location>
</feature>
<dbReference type="OrthoDB" id="77601at2759"/>
<dbReference type="EMBL" id="GG745341">
    <property type="protein sequence ID" value="KNE62837.1"/>
    <property type="molecule type" value="Genomic_DNA"/>
</dbReference>
<dbReference type="GO" id="GO:0004298">
    <property type="term" value="F:threonine-type endopeptidase activity"/>
    <property type="evidence" value="ECO:0007669"/>
    <property type="project" value="InterPro"/>
</dbReference>
<evidence type="ECO:0008006" key="6">
    <source>
        <dbReference type="Google" id="ProtNLM"/>
    </source>
</evidence>
<dbReference type="GO" id="GO:0005737">
    <property type="term" value="C:cytoplasm"/>
    <property type="evidence" value="ECO:0007669"/>
    <property type="project" value="TreeGrafter"/>
</dbReference>
<accession>A0A0L0SK24</accession>
<proteinExistence type="predicted"/>
<feature type="site" description="Cleavage; by autolysis" evidence="2">
    <location>
        <begin position="147"/>
        <end position="148"/>
    </location>
</feature>
<dbReference type="Gene3D" id="3.60.20.30">
    <property type="entry name" value="(Glycosyl)asparaginase"/>
    <property type="match status" value="1"/>
</dbReference>
<reference evidence="4 5" key="1">
    <citation type="submission" date="2009-11" db="EMBL/GenBank/DDBJ databases">
        <title>Annotation of Allomyces macrogynus ATCC 38327.</title>
        <authorList>
            <consortium name="The Broad Institute Genome Sequencing Platform"/>
            <person name="Russ C."/>
            <person name="Cuomo C."/>
            <person name="Burger G."/>
            <person name="Gray M.W."/>
            <person name="Holland P.W.H."/>
            <person name="King N."/>
            <person name="Lang F.B.F."/>
            <person name="Roger A.J."/>
            <person name="Ruiz-Trillo I."/>
            <person name="Young S.K."/>
            <person name="Zeng Q."/>
            <person name="Gargeya S."/>
            <person name="Fitzgerald M."/>
            <person name="Haas B."/>
            <person name="Abouelleil A."/>
            <person name="Alvarado L."/>
            <person name="Arachchi H.M."/>
            <person name="Berlin A."/>
            <person name="Chapman S.B."/>
            <person name="Gearin G."/>
            <person name="Goldberg J."/>
            <person name="Griggs A."/>
            <person name="Gujja S."/>
            <person name="Hansen M."/>
            <person name="Heiman D."/>
            <person name="Howarth C."/>
            <person name="Larimer J."/>
            <person name="Lui A."/>
            <person name="MacDonald P.J.P."/>
            <person name="McCowen C."/>
            <person name="Montmayeur A."/>
            <person name="Murphy C."/>
            <person name="Neiman D."/>
            <person name="Pearson M."/>
            <person name="Priest M."/>
            <person name="Roberts A."/>
            <person name="Saif S."/>
            <person name="Shea T."/>
            <person name="Sisk P."/>
            <person name="Stolte C."/>
            <person name="Sykes S."/>
            <person name="Wortman J."/>
            <person name="Nusbaum C."/>
            <person name="Birren B."/>
        </authorList>
    </citation>
    <scope>NUCLEOTIDE SEQUENCE [LARGE SCALE GENOMIC DNA]</scope>
    <source>
        <strain evidence="4 5">ATCC 38327</strain>
    </source>
</reference>
<evidence type="ECO:0000256" key="1">
    <source>
        <dbReference type="PIRSR" id="PIRSR600246-1"/>
    </source>
</evidence>
<feature type="active site" description="Nucleophile" evidence="1">
    <location>
        <position position="148"/>
    </location>
</feature>
<reference evidence="5" key="2">
    <citation type="submission" date="2009-11" db="EMBL/GenBank/DDBJ databases">
        <title>The Genome Sequence of Allomyces macrogynus strain ATCC 38327.</title>
        <authorList>
            <consortium name="The Broad Institute Genome Sequencing Platform"/>
            <person name="Russ C."/>
            <person name="Cuomo C."/>
            <person name="Shea T."/>
            <person name="Young S.K."/>
            <person name="Zeng Q."/>
            <person name="Koehrsen M."/>
            <person name="Haas B."/>
            <person name="Borodovsky M."/>
            <person name="Guigo R."/>
            <person name="Alvarado L."/>
            <person name="Berlin A."/>
            <person name="Borenstein D."/>
            <person name="Chen Z."/>
            <person name="Engels R."/>
            <person name="Freedman E."/>
            <person name="Gellesch M."/>
            <person name="Goldberg J."/>
            <person name="Griggs A."/>
            <person name="Gujja S."/>
            <person name="Heiman D."/>
            <person name="Hepburn T."/>
            <person name="Howarth C."/>
            <person name="Jen D."/>
            <person name="Larson L."/>
            <person name="Lewis B."/>
            <person name="Mehta T."/>
            <person name="Park D."/>
            <person name="Pearson M."/>
            <person name="Roberts A."/>
            <person name="Saif S."/>
            <person name="Shenoy N."/>
            <person name="Sisk P."/>
            <person name="Stolte C."/>
            <person name="Sykes S."/>
            <person name="Walk T."/>
            <person name="White J."/>
            <person name="Yandava C."/>
            <person name="Burger G."/>
            <person name="Gray M.W."/>
            <person name="Holland P.W.H."/>
            <person name="King N."/>
            <person name="Lang F.B.F."/>
            <person name="Roger A.J."/>
            <person name="Ruiz-Trillo I."/>
            <person name="Lander E."/>
            <person name="Nusbaum C."/>
        </authorList>
    </citation>
    <scope>NUCLEOTIDE SEQUENCE [LARGE SCALE GENOMIC DNA]</scope>
    <source>
        <strain evidence="5">ATCC 38327</strain>
    </source>
</reference>
<dbReference type="PANTHER" id="PTHR10188:SF8">
    <property type="entry name" value="THREONINE ASPARTASE 1"/>
    <property type="match status" value="1"/>
</dbReference>
<dbReference type="Proteomes" id="UP000054350">
    <property type="component" value="Unassembled WGS sequence"/>
</dbReference>
<evidence type="ECO:0000313" key="5">
    <source>
        <dbReference type="Proteomes" id="UP000054350"/>
    </source>
</evidence>
<name>A0A0L0SK24_ALLM3</name>
<dbReference type="PANTHER" id="PTHR10188">
    <property type="entry name" value="L-ASPARAGINASE"/>
    <property type="match status" value="1"/>
</dbReference>
<dbReference type="InterPro" id="IPR000246">
    <property type="entry name" value="Peptidase_T2"/>
</dbReference>
<dbReference type="AlphaFoldDB" id="A0A0L0SK24"/>
<dbReference type="InterPro" id="IPR029055">
    <property type="entry name" value="Ntn_hydrolases_N"/>
</dbReference>
<dbReference type="GO" id="GO:0051604">
    <property type="term" value="P:protein maturation"/>
    <property type="evidence" value="ECO:0007669"/>
    <property type="project" value="TreeGrafter"/>
</dbReference>
<dbReference type="STRING" id="578462.A0A0L0SK24"/>
<keyword evidence="5" id="KW-1185">Reference proteome</keyword>
<dbReference type="CDD" id="cd04514">
    <property type="entry name" value="Taspase1_like"/>
    <property type="match status" value="1"/>
</dbReference>
<dbReference type="SUPFAM" id="SSF56235">
    <property type="entry name" value="N-terminal nucleophile aminohydrolases (Ntn hydrolases)"/>
    <property type="match status" value="1"/>
</dbReference>
<sequence length="281" mass="29093">MNAGTGSNLTWDGIVECDASIMDGESRRWGAVGAVPGVQNPVHGAFALVQQQLAGLLPGGRVPPMMVAGASGAETLARLGVLLVNPDTMVTDRAQRRHQAHRRICADAAVAASSEPDAASAIPAKRPRTDHADPDNDDDILAEWNHDTVGAIAMDHGGHIAAAVSSGGISLKSGGRVGEAAVFGAGCWAQDERPASERAGVGVSCSGTGEHIMQALLAKSCADALSRPEDEMESNVDRIRHVVLGAGELVAEPSVGLIALTARDGSALRQIPYLFMAMPFR</sequence>
<dbReference type="eggNOG" id="KOG1592">
    <property type="taxonomic scope" value="Eukaryota"/>
</dbReference>
<dbReference type="VEuPathDB" id="FungiDB:AMAG_08017"/>
<gene>
    <name evidence="4" type="ORF">AMAG_08017</name>
</gene>
<protein>
    <recommendedName>
        <fullName evidence="6">Asparaginase</fullName>
    </recommendedName>
</protein>
<evidence type="ECO:0000256" key="2">
    <source>
        <dbReference type="PIRSR" id="PIRSR600246-3"/>
    </source>
</evidence>